<evidence type="ECO:0000313" key="3">
    <source>
        <dbReference type="Proteomes" id="UP000466442"/>
    </source>
</evidence>
<proteinExistence type="predicted"/>
<organism evidence="2 3">
    <name type="scientific">Apolygus lucorum</name>
    <name type="common">Small green plant bug</name>
    <name type="synonym">Lygocoris lucorum</name>
    <dbReference type="NCBI Taxonomy" id="248454"/>
    <lineage>
        <taxon>Eukaryota</taxon>
        <taxon>Metazoa</taxon>
        <taxon>Ecdysozoa</taxon>
        <taxon>Arthropoda</taxon>
        <taxon>Hexapoda</taxon>
        <taxon>Insecta</taxon>
        <taxon>Pterygota</taxon>
        <taxon>Neoptera</taxon>
        <taxon>Paraneoptera</taxon>
        <taxon>Hemiptera</taxon>
        <taxon>Heteroptera</taxon>
        <taxon>Panheteroptera</taxon>
        <taxon>Cimicomorpha</taxon>
        <taxon>Miridae</taxon>
        <taxon>Mirini</taxon>
        <taxon>Apolygus</taxon>
    </lineage>
</organism>
<feature type="compositionally biased region" description="Basic and acidic residues" evidence="1">
    <location>
        <begin position="175"/>
        <end position="185"/>
    </location>
</feature>
<dbReference type="Proteomes" id="UP000466442">
    <property type="component" value="Unassembled WGS sequence"/>
</dbReference>
<feature type="region of interest" description="Disordered" evidence="1">
    <location>
        <begin position="109"/>
        <end position="133"/>
    </location>
</feature>
<reference evidence="2" key="1">
    <citation type="journal article" date="2021" name="Mol. Ecol. Resour.">
        <title>Apolygus lucorum genome provides insights into omnivorousness and mesophyll feeding.</title>
        <authorList>
            <person name="Liu Y."/>
            <person name="Liu H."/>
            <person name="Wang H."/>
            <person name="Huang T."/>
            <person name="Liu B."/>
            <person name="Yang B."/>
            <person name="Yin L."/>
            <person name="Li B."/>
            <person name="Zhang Y."/>
            <person name="Zhang S."/>
            <person name="Jiang F."/>
            <person name="Zhang X."/>
            <person name="Ren Y."/>
            <person name="Wang B."/>
            <person name="Wang S."/>
            <person name="Lu Y."/>
            <person name="Wu K."/>
            <person name="Fan W."/>
            <person name="Wang G."/>
        </authorList>
    </citation>
    <scope>NUCLEOTIDE SEQUENCE</scope>
    <source>
        <strain evidence="2">12Hb</strain>
    </source>
</reference>
<feature type="compositionally biased region" description="Basic and acidic residues" evidence="1">
    <location>
        <begin position="193"/>
        <end position="210"/>
    </location>
</feature>
<gene>
    <name evidence="2" type="ORF">GE061_002953</name>
</gene>
<evidence type="ECO:0000256" key="1">
    <source>
        <dbReference type="SAM" id="MobiDB-lite"/>
    </source>
</evidence>
<accession>A0A8S9X4P1</accession>
<sequence>MIAFLAGATFGSISSTTAPVASAYVKPYDSRPPVHQGRWARLTRWMPFLHSNARDTGKNEEIVTKNKASPKTGGRNLRAIGHHIAEIFRNLPFLGNLIPASTYHDTIDSARGGSSLVHGQQQPQQPYSDQSQSHFFSNLTKGVIEDTTGGLTDDQVEGLSLDQSGKKPAKSTDGSSKDPTKEPAKGSKKRLLDKKTLEASHRLSKADHASRKNVPPLYVNPLNVQRQIEHKVQYIYSEPLNNQQYGQTPYGVYPQYNQPLYNQLHLSTVSSSSHWLSKVNFSTPKLSLRNNGDIKGNIKKPHFQGSNESTTDTEIVDIEINEPKRRKKVQIKLH</sequence>
<dbReference type="EMBL" id="WIXP02000011">
    <property type="protein sequence ID" value="KAF6202555.1"/>
    <property type="molecule type" value="Genomic_DNA"/>
</dbReference>
<feature type="region of interest" description="Disordered" evidence="1">
    <location>
        <begin position="146"/>
        <end position="216"/>
    </location>
</feature>
<name>A0A8S9X4P1_APOLU</name>
<feature type="compositionally biased region" description="Low complexity" evidence="1">
    <location>
        <begin position="120"/>
        <end position="133"/>
    </location>
</feature>
<protein>
    <submittedName>
        <fullName evidence="2">Uncharacterized protein</fullName>
    </submittedName>
</protein>
<dbReference type="AlphaFoldDB" id="A0A8S9X4P1"/>
<evidence type="ECO:0000313" key="2">
    <source>
        <dbReference type="EMBL" id="KAF6202555.1"/>
    </source>
</evidence>
<keyword evidence="3" id="KW-1185">Reference proteome</keyword>
<comment type="caution">
    <text evidence="2">The sequence shown here is derived from an EMBL/GenBank/DDBJ whole genome shotgun (WGS) entry which is preliminary data.</text>
</comment>